<name>A0A6N7X5L2_STRAY</name>
<evidence type="ECO:0000313" key="1">
    <source>
        <dbReference type="EMBL" id="MST53919.1"/>
    </source>
</evidence>
<dbReference type="EMBL" id="VUNP01000022">
    <property type="protein sequence ID" value="MST53919.1"/>
    <property type="molecule type" value="Genomic_DNA"/>
</dbReference>
<evidence type="ECO:0000313" key="2">
    <source>
        <dbReference type="Proteomes" id="UP000471052"/>
    </source>
</evidence>
<dbReference type="OrthoDB" id="2217829at2"/>
<accession>A0A6N7X5L2</accession>
<dbReference type="AlphaFoldDB" id="A0A6N7X5L2"/>
<dbReference type="Proteomes" id="UP000471052">
    <property type="component" value="Unassembled WGS sequence"/>
</dbReference>
<organism evidence="1 2">
    <name type="scientific">Streptococcus alactolyticus</name>
    <dbReference type="NCBI Taxonomy" id="29389"/>
    <lineage>
        <taxon>Bacteria</taxon>
        <taxon>Bacillati</taxon>
        <taxon>Bacillota</taxon>
        <taxon>Bacilli</taxon>
        <taxon>Lactobacillales</taxon>
        <taxon>Streptococcaceae</taxon>
        <taxon>Streptococcus</taxon>
    </lineage>
</organism>
<dbReference type="RefSeq" id="WP_154455044.1">
    <property type="nucleotide sequence ID" value="NZ_BRXN01000003.1"/>
</dbReference>
<protein>
    <submittedName>
        <fullName evidence="1">Uncharacterized protein</fullName>
    </submittedName>
</protein>
<sequence length="285" mass="33149">MKHTAHTHIVKAGHFLKLFKNDAQFSTPIFRRDKKRKNLQFVIVFKDANGSYALNHSQQGYSSYLKRLKTFSQKTLYQGILSVPAKARASVQVLQVPSDRKVRASDVTYYSDAEIEAILSKKKVIEEVYDPFRDAHSVVFQQDTKASEMTYEDYQGIQDFHPFLTLKDQATEVFCTYQDHNKNQAISLSLMGWYYLGQQLKISWKPNSQPKARWRSSLLAIDKKTKRYFFQGNIYQEKGTDPVFLENLTFQPQKSRANSQAVAAEFKRLIQEIKQQERAALLTRR</sequence>
<reference evidence="1 2" key="1">
    <citation type="submission" date="2019-08" db="EMBL/GenBank/DDBJ databases">
        <title>In-depth cultivation of the pig gut microbiome towards novel bacterial diversity and tailored functional studies.</title>
        <authorList>
            <person name="Wylensek D."/>
            <person name="Hitch T.C.A."/>
            <person name="Clavel T."/>
        </authorList>
    </citation>
    <scope>NUCLEOTIDE SEQUENCE [LARGE SCALE GENOMIC DNA]</scope>
    <source>
        <strain evidence="1 2">BL-178-WT-3A</strain>
    </source>
</reference>
<gene>
    <name evidence="1" type="ORF">FYJ82_05880</name>
</gene>
<comment type="caution">
    <text evidence="1">The sequence shown here is derived from an EMBL/GenBank/DDBJ whole genome shotgun (WGS) entry which is preliminary data.</text>
</comment>
<proteinExistence type="predicted"/>